<keyword evidence="1" id="KW-1133">Transmembrane helix</keyword>
<dbReference type="EMBL" id="VUMT01000016">
    <property type="protein sequence ID" value="MSS64329.1"/>
    <property type="molecule type" value="Genomic_DNA"/>
</dbReference>
<feature type="transmembrane region" description="Helical" evidence="1">
    <location>
        <begin position="99"/>
        <end position="124"/>
    </location>
</feature>
<feature type="transmembrane region" description="Helical" evidence="1">
    <location>
        <begin position="67"/>
        <end position="87"/>
    </location>
</feature>
<sequence>MAKYIVEDSYKASYEKNYKFPLINIIPAVVWSIPVHQKLFPDAGWWVTFGLCALFVIAYVILSYLPIIVVVPAVASVIIFSGLFWVFADYIGNQVVRIIVKVVIVAIFGFMELAIFANATVPWLEGREANKPRIRVEK</sequence>
<protein>
    <submittedName>
        <fullName evidence="2">Uncharacterized protein</fullName>
    </submittedName>
</protein>
<comment type="caution">
    <text evidence="2">The sequence shown here is derived from an EMBL/GenBank/DDBJ whole genome shotgun (WGS) entry which is preliminary data.</text>
</comment>
<gene>
    <name evidence="2" type="ORF">FYJ58_10660</name>
</gene>
<evidence type="ECO:0000313" key="3">
    <source>
        <dbReference type="Proteomes" id="UP000482209"/>
    </source>
</evidence>
<reference evidence="2 3" key="1">
    <citation type="submission" date="2019-08" db="EMBL/GenBank/DDBJ databases">
        <title>In-depth cultivation of the pig gut microbiome towards novel bacterial diversity and tailored functional studies.</title>
        <authorList>
            <person name="Wylensek D."/>
            <person name="Hitch T.C.A."/>
            <person name="Clavel T."/>
        </authorList>
    </citation>
    <scope>NUCLEOTIDE SEQUENCE [LARGE SCALE GENOMIC DNA]</scope>
    <source>
        <strain evidence="2 3">WCA-693-APC-MOT-I</strain>
    </source>
</reference>
<accession>A0A6L5Y0D7</accession>
<organism evidence="2 3">
    <name type="scientific">Velocimicrobium porci</name>
    <dbReference type="NCBI Taxonomy" id="2606634"/>
    <lineage>
        <taxon>Bacteria</taxon>
        <taxon>Bacillati</taxon>
        <taxon>Bacillota</taxon>
        <taxon>Clostridia</taxon>
        <taxon>Lachnospirales</taxon>
        <taxon>Lachnospiraceae</taxon>
        <taxon>Velocimicrobium</taxon>
    </lineage>
</organism>
<keyword evidence="3" id="KW-1185">Reference proteome</keyword>
<dbReference type="AlphaFoldDB" id="A0A6L5Y0D7"/>
<proteinExistence type="predicted"/>
<dbReference type="RefSeq" id="WP_154519723.1">
    <property type="nucleotide sequence ID" value="NZ_VUMT01000016.1"/>
</dbReference>
<name>A0A6L5Y0D7_9FIRM</name>
<keyword evidence="1" id="KW-0812">Transmembrane</keyword>
<evidence type="ECO:0000256" key="1">
    <source>
        <dbReference type="SAM" id="Phobius"/>
    </source>
</evidence>
<keyword evidence="1" id="KW-0472">Membrane</keyword>
<dbReference type="Proteomes" id="UP000482209">
    <property type="component" value="Unassembled WGS sequence"/>
</dbReference>
<feature type="transmembrane region" description="Helical" evidence="1">
    <location>
        <begin position="43"/>
        <end position="62"/>
    </location>
</feature>
<evidence type="ECO:0000313" key="2">
    <source>
        <dbReference type="EMBL" id="MSS64329.1"/>
    </source>
</evidence>